<dbReference type="InterPro" id="IPR050297">
    <property type="entry name" value="LipidA_mod_glycosyltrf_83"/>
</dbReference>
<keyword evidence="4 10" id="KW-0808">Transferase</keyword>
<comment type="subcellular location">
    <subcellularLocation>
        <location evidence="1">Cell membrane</location>
        <topology evidence="1">Multi-pass membrane protein</topology>
    </subcellularLocation>
</comment>
<feature type="transmembrane region" description="Helical" evidence="8">
    <location>
        <begin position="74"/>
        <end position="96"/>
    </location>
</feature>
<proteinExistence type="predicted"/>
<organism evidence="10 11">
    <name type="scientific">Acetobacter thailandicus</name>
    <dbReference type="NCBI Taxonomy" id="1502842"/>
    <lineage>
        <taxon>Bacteria</taxon>
        <taxon>Pseudomonadati</taxon>
        <taxon>Pseudomonadota</taxon>
        <taxon>Alphaproteobacteria</taxon>
        <taxon>Acetobacterales</taxon>
        <taxon>Acetobacteraceae</taxon>
        <taxon>Acetobacter</taxon>
    </lineage>
</organism>
<evidence type="ECO:0000256" key="7">
    <source>
        <dbReference type="ARBA" id="ARBA00023136"/>
    </source>
</evidence>
<keyword evidence="7 8" id="KW-0472">Membrane</keyword>
<accession>A0ABT3QBJ0</accession>
<name>A0ABT3QBJ0_9PROT</name>
<evidence type="ECO:0000313" key="11">
    <source>
        <dbReference type="Proteomes" id="UP001301152"/>
    </source>
</evidence>
<evidence type="ECO:0000259" key="9">
    <source>
        <dbReference type="Pfam" id="PF13231"/>
    </source>
</evidence>
<feature type="transmembrane region" description="Helical" evidence="8">
    <location>
        <begin position="226"/>
        <end position="246"/>
    </location>
</feature>
<keyword evidence="6 8" id="KW-1133">Transmembrane helix</keyword>
<protein>
    <submittedName>
        <fullName evidence="10">Glycosyltransferase family 39 protein</fullName>
        <ecNumber evidence="10">2.4.-.-</ecNumber>
    </submittedName>
</protein>
<dbReference type="PANTHER" id="PTHR33908:SF11">
    <property type="entry name" value="MEMBRANE PROTEIN"/>
    <property type="match status" value="1"/>
</dbReference>
<evidence type="ECO:0000256" key="3">
    <source>
        <dbReference type="ARBA" id="ARBA00022676"/>
    </source>
</evidence>
<keyword evidence="5 8" id="KW-0812">Transmembrane</keyword>
<dbReference type="Pfam" id="PF13231">
    <property type="entry name" value="PMT_2"/>
    <property type="match status" value="1"/>
</dbReference>
<keyword evidence="2" id="KW-1003">Cell membrane</keyword>
<dbReference type="Proteomes" id="UP001301152">
    <property type="component" value="Unassembled WGS sequence"/>
</dbReference>
<keyword evidence="11" id="KW-1185">Reference proteome</keyword>
<evidence type="ECO:0000256" key="6">
    <source>
        <dbReference type="ARBA" id="ARBA00022989"/>
    </source>
</evidence>
<dbReference type="EC" id="2.4.-.-" evidence="10"/>
<feature type="domain" description="Glycosyltransferase RgtA/B/C/D-like" evidence="9">
    <location>
        <begin position="29"/>
        <end position="180"/>
    </location>
</feature>
<dbReference type="GO" id="GO:0016757">
    <property type="term" value="F:glycosyltransferase activity"/>
    <property type="evidence" value="ECO:0007669"/>
    <property type="project" value="UniProtKB-KW"/>
</dbReference>
<feature type="transmembrane region" description="Helical" evidence="8">
    <location>
        <begin position="135"/>
        <end position="164"/>
    </location>
</feature>
<feature type="transmembrane region" description="Helical" evidence="8">
    <location>
        <begin position="176"/>
        <end position="198"/>
    </location>
</feature>
<evidence type="ECO:0000256" key="5">
    <source>
        <dbReference type="ARBA" id="ARBA00022692"/>
    </source>
</evidence>
<dbReference type="RefSeq" id="WP_173559436.1">
    <property type="nucleotide sequence ID" value="NZ_JAPIUZ010000001.1"/>
</dbReference>
<feature type="transmembrane region" description="Helical" evidence="8">
    <location>
        <begin position="262"/>
        <end position="283"/>
    </location>
</feature>
<dbReference type="PANTHER" id="PTHR33908">
    <property type="entry name" value="MANNOSYLTRANSFERASE YKCB-RELATED"/>
    <property type="match status" value="1"/>
</dbReference>
<comment type="caution">
    <text evidence="10">The sequence shown here is derived from an EMBL/GenBank/DDBJ whole genome shotgun (WGS) entry which is preliminary data.</text>
</comment>
<evidence type="ECO:0000256" key="1">
    <source>
        <dbReference type="ARBA" id="ARBA00004651"/>
    </source>
</evidence>
<feature type="transmembrane region" description="Helical" evidence="8">
    <location>
        <begin position="103"/>
        <end position="123"/>
    </location>
</feature>
<evidence type="ECO:0000256" key="4">
    <source>
        <dbReference type="ARBA" id="ARBA00022679"/>
    </source>
</evidence>
<evidence type="ECO:0000313" key="10">
    <source>
        <dbReference type="EMBL" id="MCX2562653.1"/>
    </source>
</evidence>
<keyword evidence="3 10" id="KW-0328">Glycosyltransferase</keyword>
<sequence>MINIDEEFYLFTGGRILQGDLPFVDIWDRKPVGLFLLYAFFHLFGTWRILAYQIGALLSVWGTAILVWRMARTIAPAGGAILAALLYEIWLILAGGEGGQSPVFYNLLTAAAMSCIICFLPAIKKNDQFRRNMGIVVMLFLGLAIQIKYTVIVEGIFAGLYLLWTGLRAKNSPRHLLADASVWISCALLPTCLSFLFYRAKGYGHAWWFANIKSIFLRGHMSHSQIESITVVIIAILIPLMLCWLIRKPLSIHFQGEQKEHIIFFNIWSVFALLSLFSLGSWYNHYTLPALLPLSIQAAPLWRKKTGQFLIIAVACCGTVIGQRALFRHFQQHANIIAFEEMQAALSSPPGCIFIYDGPAILYDTPAYCKLTTHPFPSHFSSEIEKNATGMNPLKEISSVLAQRPAHIVSTEPADAEENQSVRARLYETLSKDYTPTYQHHFRHHTTVIYTRNTLLSPAHSP</sequence>
<dbReference type="EMBL" id="JAPIUZ010000001">
    <property type="protein sequence ID" value="MCX2562653.1"/>
    <property type="molecule type" value="Genomic_DNA"/>
</dbReference>
<feature type="transmembrane region" description="Helical" evidence="8">
    <location>
        <begin position="49"/>
        <end position="68"/>
    </location>
</feature>
<dbReference type="InterPro" id="IPR038731">
    <property type="entry name" value="RgtA/B/C-like"/>
</dbReference>
<feature type="transmembrane region" description="Helical" evidence="8">
    <location>
        <begin position="309"/>
        <end position="327"/>
    </location>
</feature>
<evidence type="ECO:0000256" key="8">
    <source>
        <dbReference type="SAM" id="Phobius"/>
    </source>
</evidence>
<reference evidence="10 11" key="1">
    <citation type="submission" date="2022-11" db="EMBL/GenBank/DDBJ databases">
        <title>Genome sequencing of Acetobacter type strain.</title>
        <authorList>
            <person name="Heo J."/>
            <person name="Lee D."/>
            <person name="Han B.-H."/>
            <person name="Hong S.-B."/>
            <person name="Kwon S.-W."/>
        </authorList>
    </citation>
    <scope>NUCLEOTIDE SEQUENCE [LARGE SCALE GENOMIC DNA]</scope>
    <source>
        <strain evidence="10 11">KACC 21253</strain>
    </source>
</reference>
<evidence type="ECO:0000256" key="2">
    <source>
        <dbReference type="ARBA" id="ARBA00022475"/>
    </source>
</evidence>
<gene>
    <name evidence="10" type="ORF">OQ497_01540</name>
</gene>